<evidence type="ECO:0000313" key="2">
    <source>
        <dbReference type="EMBL" id="KRY27685.1"/>
    </source>
</evidence>
<gene>
    <name evidence="2" type="ORF">T01_9457</name>
</gene>
<dbReference type="InParanoid" id="A0A0V1ASF0"/>
<accession>A0A0V1ASF0</accession>
<feature type="region of interest" description="Disordered" evidence="1">
    <location>
        <begin position="24"/>
        <end position="66"/>
    </location>
</feature>
<sequence>MSSTTGPLRGRSKEWWWHQGSAVLDNLPPTRKKPSVFTNGDKAERESPGRTGMGPEADFITGNASA</sequence>
<evidence type="ECO:0000256" key="1">
    <source>
        <dbReference type="SAM" id="MobiDB-lite"/>
    </source>
</evidence>
<keyword evidence="3" id="KW-1185">Reference proteome</keyword>
<dbReference type="EMBL" id="JYDH01000239">
    <property type="protein sequence ID" value="KRY27685.1"/>
    <property type="molecule type" value="Genomic_DNA"/>
</dbReference>
<dbReference type="Proteomes" id="UP000054776">
    <property type="component" value="Unassembled WGS sequence"/>
</dbReference>
<organism evidence="2 3">
    <name type="scientific">Trichinella spiralis</name>
    <name type="common">Trichina worm</name>
    <dbReference type="NCBI Taxonomy" id="6334"/>
    <lineage>
        <taxon>Eukaryota</taxon>
        <taxon>Metazoa</taxon>
        <taxon>Ecdysozoa</taxon>
        <taxon>Nematoda</taxon>
        <taxon>Enoplea</taxon>
        <taxon>Dorylaimia</taxon>
        <taxon>Trichinellida</taxon>
        <taxon>Trichinellidae</taxon>
        <taxon>Trichinella</taxon>
    </lineage>
</organism>
<dbReference type="AlphaFoldDB" id="A0A0V1ASF0"/>
<comment type="caution">
    <text evidence="2">The sequence shown here is derived from an EMBL/GenBank/DDBJ whole genome shotgun (WGS) entry which is preliminary data.</text>
</comment>
<reference evidence="2 3" key="1">
    <citation type="submission" date="2015-01" db="EMBL/GenBank/DDBJ databases">
        <title>Evolution of Trichinella species and genotypes.</title>
        <authorList>
            <person name="Korhonen P.K."/>
            <person name="Edoardo P."/>
            <person name="Giuseppe L.R."/>
            <person name="Gasser R.B."/>
        </authorList>
    </citation>
    <scope>NUCLEOTIDE SEQUENCE [LARGE SCALE GENOMIC DNA]</scope>
    <source>
        <strain evidence="2">ISS3</strain>
    </source>
</reference>
<protein>
    <submittedName>
        <fullName evidence="2">Uncharacterized protein</fullName>
    </submittedName>
</protein>
<name>A0A0V1ASF0_TRISP</name>
<proteinExistence type="predicted"/>
<evidence type="ECO:0000313" key="3">
    <source>
        <dbReference type="Proteomes" id="UP000054776"/>
    </source>
</evidence>